<name>A0A4V3HF05_9BURK</name>
<organism evidence="3 4">
    <name type="scientific">Paraburkholderia rhizosphaerae</name>
    <dbReference type="NCBI Taxonomy" id="480658"/>
    <lineage>
        <taxon>Bacteria</taxon>
        <taxon>Pseudomonadati</taxon>
        <taxon>Pseudomonadota</taxon>
        <taxon>Betaproteobacteria</taxon>
        <taxon>Burkholderiales</taxon>
        <taxon>Burkholderiaceae</taxon>
        <taxon>Paraburkholderia</taxon>
    </lineage>
</organism>
<reference evidence="3 4" key="1">
    <citation type="submission" date="2019-03" db="EMBL/GenBank/DDBJ databases">
        <title>Genomic Encyclopedia of Type Strains, Phase III (KMG-III): the genomes of soil and plant-associated and newly described type strains.</title>
        <authorList>
            <person name="Whitman W."/>
        </authorList>
    </citation>
    <scope>NUCLEOTIDE SEQUENCE [LARGE SCALE GENOMIC DNA]</scope>
    <source>
        <strain evidence="3 4">LMG 29544</strain>
    </source>
</reference>
<dbReference type="Proteomes" id="UP000295509">
    <property type="component" value="Unassembled WGS sequence"/>
</dbReference>
<dbReference type="NCBIfam" id="TIGR01845">
    <property type="entry name" value="outer_NodT"/>
    <property type="match status" value="1"/>
</dbReference>
<evidence type="ECO:0000256" key="1">
    <source>
        <dbReference type="ARBA" id="ARBA00007613"/>
    </source>
</evidence>
<accession>A0A4V3HF05</accession>
<dbReference type="Pfam" id="PF02321">
    <property type="entry name" value="OEP"/>
    <property type="match status" value="2"/>
</dbReference>
<dbReference type="GO" id="GO:0005886">
    <property type="term" value="C:plasma membrane"/>
    <property type="evidence" value="ECO:0007669"/>
    <property type="project" value="UniProtKB-SubCell"/>
</dbReference>
<dbReference type="OrthoDB" id="9770517at2"/>
<dbReference type="Gene3D" id="2.20.200.10">
    <property type="entry name" value="Outer membrane efflux proteins (OEP)"/>
    <property type="match status" value="1"/>
</dbReference>
<keyword evidence="4" id="KW-1185">Reference proteome</keyword>
<comment type="caution">
    <text evidence="3">The sequence shown here is derived from an EMBL/GenBank/DDBJ whole genome shotgun (WGS) entry which is preliminary data.</text>
</comment>
<keyword evidence="2" id="KW-0812">Transmembrane</keyword>
<evidence type="ECO:0000313" key="3">
    <source>
        <dbReference type="EMBL" id="TDY50931.1"/>
    </source>
</evidence>
<keyword evidence="2" id="KW-0732">Signal</keyword>
<keyword evidence="2 3" id="KW-0449">Lipoprotein</keyword>
<keyword evidence="2" id="KW-0472">Membrane</keyword>
<gene>
    <name evidence="3" type="ORF">BX592_108168</name>
</gene>
<dbReference type="Gene3D" id="1.20.1600.10">
    <property type="entry name" value="Outer membrane efflux proteins (OEP)"/>
    <property type="match status" value="1"/>
</dbReference>
<keyword evidence="2" id="KW-1134">Transmembrane beta strand</keyword>
<evidence type="ECO:0000313" key="4">
    <source>
        <dbReference type="Proteomes" id="UP000295509"/>
    </source>
</evidence>
<feature type="chain" id="PRO_5021022854" evidence="2">
    <location>
        <begin position="26"/>
        <end position="485"/>
    </location>
</feature>
<dbReference type="PROSITE" id="PS51257">
    <property type="entry name" value="PROKAR_LIPOPROTEIN"/>
    <property type="match status" value="1"/>
</dbReference>
<dbReference type="GO" id="GO:0015562">
    <property type="term" value="F:efflux transmembrane transporter activity"/>
    <property type="evidence" value="ECO:0007669"/>
    <property type="project" value="InterPro"/>
</dbReference>
<keyword evidence="2" id="KW-0564">Palmitate</keyword>
<dbReference type="PANTHER" id="PTHR30203">
    <property type="entry name" value="OUTER MEMBRANE CATION EFFLUX PROTEIN"/>
    <property type="match status" value="1"/>
</dbReference>
<protein>
    <submittedName>
        <fullName evidence="3">NodT family efflux transporter outer membrane factor (OMF) lipoprotein</fullName>
    </submittedName>
</protein>
<sequence>MRVCHGRASRAALGLWAALSLAACAVGPNFSRPPTPHVEQFVNGAAPPTTLTAAGGTQTLRAGEPIRNDWWTLFACRAIDDAVDDALTGNATLAAAQATLRRSEHELRAGAGVFFPQIDAQFSASRQRYSPLRAGIDLPPSIFNLFTLSASISYALDIWGGQRRYVEALAAQTEAQRYAVQAAYLTLTTNVVNTVIARAAYRDEIVATEQIIALVAEQIAITNAQVSSGASAYAAVLTLENERATLQASLPALAQKEVQAGDLLALLAGQFPVEWRAQPVSLADISLPADLPQTVPSSLVRRRPDILQAEAALHAASANVGVATAAMFPDLTLSATGGYDNTAMHGLTDSKGQVWSIGASLTAPLFQGGTLWHQRKAALAAFDESNATYRQTVLAAFAQVADTLRALEHDAAALDAQTRAVDAAAEALRLLKVGYEAGTVGYLEILIADRQYHEARIAWLEASARRLQDTVALYAALGGGWGDAS</sequence>
<proteinExistence type="inferred from homology"/>
<dbReference type="EMBL" id="SORE01000008">
    <property type="protein sequence ID" value="TDY50931.1"/>
    <property type="molecule type" value="Genomic_DNA"/>
</dbReference>
<dbReference type="InterPro" id="IPR010131">
    <property type="entry name" value="MdtP/NodT-like"/>
</dbReference>
<dbReference type="SUPFAM" id="SSF56954">
    <property type="entry name" value="Outer membrane efflux proteins (OEP)"/>
    <property type="match status" value="1"/>
</dbReference>
<comment type="similarity">
    <text evidence="1 2">Belongs to the outer membrane factor (OMF) (TC 1.B.17) family.</text>
</comment>
<comment type="subcellular location">
    <subcellularLocation>
        <location evidence="2">Cell membrane</location>
        <topology evidence="2">Lipid-anchor</topology>
    </subcellularLocation>
</comment>
<evidence type="ECO:0000256" key="2">
    <source>
        <dbReference type="RuleBase" id="RU362097"/>
    </source>
</evidence>
<feature type="signal peptide" evidence="2">
    <location>
        <begin position="1"/>
        <end position="25"/>
    </location>
</feature>
<dbReference type="PANTHER" id="PTHR30203:SF33">
    <property type="entry name" value="BLR4455 PROTEIN"/>
    <property type="match status" value="1"/>
</dbReference>
<dbReference type="AlphaFoldDB" id="A0A4V3HF05"/>
<dbReference type="InterPro" id="IPR003423">
    <property type="entry name" value="OMP_efflux"/>
</dbReference>